<protein>
    <submittedName>
        <fullName evidence="1">Uncharacterized protein</fullName>
    </submittedName>
</protein>
<gene>
    <name evidence="1" type="ORF">DCAR_0312132</name>
</gene>
<dbReference type="EMBL" id="CP093345">
    <property type="protein sequence ID" value="WOG92855.1"/>
    <property type="molecule type" value="Genomic_DNA"/>
</dbReference>
<reference evidence="1" key="1">
    <citation type="journal article" date="2016" name="Nat. Genet.">
        <title>A high-quality carrot genome assembly provides new insights into carotenoid accumulation and asterid genome evolution.</title>
        <authorList>
            <person name="Iorizzo M."/>
            <person name="Ellison S."/>
            <person name="Senalik D."/>
            <person name="Zeng P."/>
            <person name="Satapoomin P."/>
            <person name="Huang J."/>
            <person name="Bowman M."/>
            <person name="Iovene M."/>
            <person name="Sanseverino W."/>
            <person name="Cavagnaro P."/>
            <person name="Yildiz M."/>
            <person name="Macko-Podgorni A."/>
            <person name="Moranska E."/>
            <person name="Grzebelus E."/>
            <person name="Grzebelus D."/>
            <person name="Ashrafi H."/>
            <person name="Zheng Z."/>
            <person name="Cheng S."/>
            <person name="Spooner D."/>
            <person name="Van Deynze A."/>
            <person name="Simon P."/>
        </authorList>
    </citation>
    <scope>NUCLEOTIDE SEQUENCE</scope>
    <source>
        <tissue evidence="1">Leaf</tissue>
    </source>
</reference>
<reference evidence="1" key="2">
    <citation type="submission" date="2022-03" db="EMBL/GenBank/DDBJ databases">
        <title>Draft title - Genomic analysis of global carrot germplasm unveils the trajectory of domestication and the origin of high carotenoid orange carrot.</title>
        <authorList>
            <person name="Iorizzo M."/>
            <person name="Ellison S."/>
            <person name="Senalik D."/>
            <person name="Macko-Podgorni A."/>
            <person name="Grzebelus D."/>
            <person name="Bostan H."/>
            <person name="Rolling W."/>
            <person name="Curaba J."/>
            <person name="Simon P."/>
        </authorList>
    </citation>
    <scope>NUCLEOTIDE SEQUENCE</scope>
    <source>
        <tissue evidence="1">Leaf</tissue>
    </source>
</reference>
<evidence type="ECO:0000313" key="2">
    <source>
        <dbReference type="Proteomes" id="UP000077755"/>
    </source>
</evidence>
<sequence>MLHYYSTTACCSVMMTHDHSYGWGQTCVVLVAGLPQLKKNGFGPISGRVQTYPGLLLPSPLKHRTRGKASRSI</sequence>
<proteinExistence type="predicted"/>
<organism evidence="1 2">
    <name type="scientific">Daucus carota subsp. sativus</name>
    <name type="common">Carrot</name>
    <dbReference type="NCBI Taxonomy" id="79200"/>
    <lineage>
        <taxon>Eukaryota</taxon>
        <taxon>Viridiplantae</taxon>
        <taxon>Streptophyta</taxon>
        <taxon>Embryophyta</taxon>
        <taxon>Tracheophyta</taxon>
        <taxon>Spermatophyta</taxon>
        <taxon>Magnoliopsida</taxon>
        <taxon>eudicotyledons</taxon>
        <taxon>Gunneridae</taxon>
        <taxon>Pentapetalae</taxon>
        <taxon>asterids</taxon>
        <taxon>campanulids</taxon>
        <taxon>Apiales</taxon>
        <taxon>Apiaceae</taxon>
        <taxon>Apioideae</taxon>
        <taxon>Scandiceae</taxon>
        <taxon>Daucinae</taxon>
        <taxon>Daucus</taxon>
        <taxon>Daucus sect. Daucus</taxon>
    </lineage>
</organism>
<keyword evidence="2" id="KW-1185">Reference proteome</keyword>
<accession>A0A175YAN6</accession>
<name>A0A175YAN6_DAUCS</name>
<dbReference type="AlphaFoldDB" id="A0A175YAN6"/>
<evidence type="ECO:0000313" key="1">
    <source>
        <dbReference type="EMBL" id="WOG92855.1"/>
    </source>
</evidence>
<dbReference type="Proteomes" id="UP000077755">
    <property type="component" value="Chromosome 3"/>
</dbReference>
<dbReference type="Gramene" id="KZM80583">
    <property type="protein sequence ID" value="KZM80583"/>
    <property type="gene ID" value="DCAR_032090"/>
</dbReference>